<dbReference type="EMBL" id="MLQM01000014">
    <property type="protein sequence ID" value="OHV05674.1"/>
    <property type="molecule type" value="Genomic_DNA"/>
</dbReference>
<dbReference type="CDD" id="cd05235">
    <property type="entry name" value="SDR_e1"/>
    <property type="match status" value="1"/>
</dbReference>
<dbReference type="SUPFAM" id="SSF56801">
    <property type="entry name" value="Acetyl-CoA synthetase-like"/>
    <property type="match status" value="1"/>
</dbReference>
<feature type="binding site" evidence="5">
    <location>
        <position position="814"/>
    </location>
    <ligand>
        <name>NADP(+)</name>
        <dbReference type="ChEBI" id="CHEBI:58349"/>
    </ligand>
</feature>
<dbReference type="PROSITE" id="PS50075">
    <property type="entry name" value="CARRIER"/>
    <property type="match status" value="1"/>
</dbReference>
<dbReference type="SUPFAM" id="SSF47336">
    <property type="entry name" value="ACP-like"/>
    <property type="match status" value="1"/>
</dbReference>
<comment type="caution">
    <text evidence="5">Lacks conserved residue(s) required for the propagation of feature annotation.</text>
</comment>
<feature type="binding site" evidence="5">
    <location>
        <position position="960"/>
    </location>
    <ligand>
        <name>NADP(+)</name>
        <dbReference type="ChEBI" id="CHEBI:58349"/>
    </ligand>
</feature>
<dbReference type="GO" id="GO:0004467">
    <property type="term" value="F:long-chain fatty acid-CoA ligase activity"/>
    <property type="evidence" value="ECO:0007669"/>
    <property type="project" value="TreeGrafter"/>
</dbReference>
<comment type="cofactor">
    <cofactor evidence="5">
        <name>pantetheine 4'-phosphate</name>
        <dbReference type="ChEBI" id="CHEBI:47942"/>
    </cofactor>
    <text evidence="5">Binds 1 phosphopantetheine covalently.</text>
</comment>
<dbReference type="Pfam" id="PF00550">
    <property type="entry name" value="PP-binding"/>
    <property type="match status" value="1"/>
</dbReference>
<dbReference type="InterPro" id="IPR000873">
    <property type="entry name" value="AMP-dep_synth/lig_dom"/>
</dbReference>
<proteinExistence type="inferred from homology"/>
<dbReference type="InterPro" id="IPR036291">
    <property type="entry name" value="NAD(P)-bd_dom_sf"/>
</dbReference>
<feature type="domain" description="Carrier" evidence="6">
    <location>
        <begin position="654"/>
        <end position="729"/>
    </location>
</feature>
<dbReference type="Gene3D" id="1.10.1200.10">
    <property type="entry name" value="ACP-like"/>
    <property type="match status" value="1"/>
</dbReference>
<dbReference type="GO" id="GO:0016020">
    <property type="term" value="C:membrane"/>
    <property type="evidence" value="ECO:0007669"/>
    <property type="project" value="TreeGrafter"/>
</dbReference>
<dbReference type="InterPro" id="IPR013120">
    <property type="entry name" value="FAR_NAD-bd"/>
</dbReference>
<evidence type="ECO:0000259" key="6">
    <source>
        <dbReference type="PROSITE" id="PS50075"/>
    </source>
</evidence>
<dbReference type="AlphaFoldDB" id="A0A1S1NIB3"/>
<dbReference type="GO" id="GO:0005524">
    <property type="term" value="F:ATP binding"/>
    <property type="evidence" value="ECO:0007669"/>
    <property type="project" value="UniProtKB-UniRule"/>
</dbReference>
<reference evidence="7 8" key="1">
    <citation type="submission" date="2016-10" db="EMBL/GenBank/DDBJ databases">
        <title>Genome sequence of Mycobacterium talmonii.</title>
        <authorList>
            <person name="Greninger A.L."/>
            <person name="Elliott B."/>
            <person name="Vasireddy S."/>
            <person name="Vasireddy R."/>
        </authorList>
    </citation>
    <scope>NUCLEOTIDE SEQUENCE [LARGE SCALE GENOMIC DNA]</scope>
    <source>
        <strain evidence="8">NE-TNMC-100812</strain>
    </source>
</reference>
<dbReference type="InterPro" id="IPR046407">
    <property type="entry name" value="CAR"/>
</dbReference>
<dbReference type="GO" id="GO:0031177">
    <property type="term" value="F:phosphopantetheine binding"/>
    <property type="evidence" value="ECO:0007669"/>
    <property type="project" value="UniProtKB-UniRule"/>
</dbReference>
<dbReference type="InterPro" id="IPR020806">
    <property type="entry name" value="PKS_PP-bd"/>
</dbReference>
<sequence length="1191" mass="128341">MADEDSREARLIRRIETLNRTDPQFRAAAPAPDVAEAALAPDLRLWPVIDTYLTGYADRPALGQRAREITRDDATGRTTTTLLSGFDTITYRGLADRVAALASTWQTQLPGFGPGELIAVLGFTSIGYAVITLTCARLGAVFVPLQTSSTAAQLAPIIAETQPRIFAASIESLDTAVDVALEAPSIHRLVVFDYNPADDDQRERYQAGTARLAAAGSALQAVSLLDDLDRGRQLPTAPAFVPADGDNPLATLIYPSGSTGAPKGAMYTTDMMTRIWQRPRGPSLDVGRPIPAIHLQYMPLSHVYGLEWLIATLAAGGIGYFAAKSDMSTLFDDIALVRPTGLNLVPRVCDMIYRRYRKELDQRSEDPRPTDEIADEVRSELREEFLGGRVISAMCGSAPLSKTVHAFMESMLDITVSDGYGSTETGGGIMRNGIIKRPPVTDYKLVDVPELEYFTTDKPHPRGELYLKSDMLIPGYYKHPELTAQIFDDDGYYKTGDIMAEIAPDHLVYLDRSNNVIKLSQGEFVAVSKLEATYSTSRYIRQIFLYGSSEQPFLLAVVVPNVDAVGGGDPHALIAESVQRIAAKSRLNSYEIPRDFLLEAEPFTRDNGLLSGVGKLLRPALKARYGDRLEAMYADIAAGQDDRLDQLRAAAGQRPTLDTVRDAAAATLGLADAAFDADAKFIDLGGDSLSAFSFATLLEGIFHIDVPVQTIVSPTATLASIAGYVDGERESASTRPTFASVHGRDAVQARAAELRLEKFIDADTLAAAGSLAPPADTVRTVLLTGANGYLGRFLCLEWLERLAPRGGTLICIVRGTDPVAARQRIEAAIDSGDDELSTHFRALADQHLEVLAGDLAAANLGLDTPTWQRLAGTVDLIVHAAAMVNHVLPYSQLFGPNVVGTAEILKLAISTRLKPVSYLSTVAVTALPDGGFVGEDVDVRTASPVRSLDSSYASGYATSKWAGEVLAAETHDRCGLPVAVFRSDMILAHSRYAGQLNLTDMFTRLILSLVATGIAPASFYQLDAHGNRQRAHYDGLPADFTAEAITTLGANSTTGFHTYNVLNTHDDGISLDTFVDWLIGNGQQIERIADYGDWLTRFSAALQALPDDERKNSVLPLLSAYARPAAPSGSHAPTDKFRAAVQHAGIGADHDVPHLTEALITKYVTDMRQLGLLGAATGPRADTKAPVSARN</sequence>
<gene>
    <name evidence="5" type="primary">car</name>
    <name evidence="7" type="ORF">BKN37_05015</name>
</gene>
<accession>A0A1S1NIB3</accession>
<dbReference type="Proteomes" id="UP000179734">
    <property type="component" value="Unassembled WGS sequence"/>
</dbReference>
<feature type="binding site" evidence="5">
    <location>
        <position position="920"/>
    </location>
    <ligand>
        <name>NADP(+)</name>
        <dbReference type="ChEBI" id="CHEBI:58349"/>
    </ligand>
</feature>
<keyword evidence="4 5" id="KW-0067">ATP-binding</keyword>
<comment type="caution">
    <text evidence="7">The sequence shown here is derived from an EMBL/GenBank/DDBJ whole genome shotgun (WGS) entry which is preliminary data.</text>
</comment>
<dbReference type="PANTHER" id="PTHR43272">
    <property type="entry name" value="LONG-CHAIN-FATTY-ACID--COA LIGASE"/>
    <property type="match status" value="1"/>
</dbReference>
<protein>
    <recommendedName>
        <fullName evidence="5">Carboxylic acid reductase</fullName>
        <shortName evidence="5">CAR</shortName>
        <ecNumber evidence="5">1.2.1.-</ecNumber>
    </recommendedName>
    <alternativeName>
        <fullName evidence="5">ATP/NADPH-dependent carboxylic acid reductase</fullName>
    </alternativeName>
</protein>
<name>A0A1S1NIB3_9MYCO</name>
<evidence type="ECO:0000256" key="1">
    <source>
        <dbReference type="ARBA" id="ARBA00022450"/>
    </source>
</evidence>
<feature type="binding site" evidence="5">
    <location>
        <position position="423"/>
    </location>
    <ligand>
        <name>AMP</name>
        <dbReference type="ChEBI" id="CHEBI:456215"/>
    </ligand>
</feature>
<organism evidence="7 8">
    <name type="scientific">Mycobacterium talmoniae</name>
    <dbReference type="NCBI Taxonomy" id="1858794"/>
    <lineage>
        <taxon>Bacteria</taxon>
        <taxon>Bacillati</taxon>
        <taxon>Actinomycetota</taxon>
        <taxon>Actinomycetes</taxon>
        <taxon>Mycobacteriales</taxon>
        <taxon>Mycobacteriaceae</taxon>
        <taxon>Mycobacterium</taxon>
    </lineage>
</organism>
<dbReference type="InterPro" id="IPR010080">
    <property type="entry name" value="Thioester_reductase-like_dom"/>
</dbReference>
<feature type="binding site" evidence="5">
    <location>
        <begin position="509"/>
        <end position="512"/>
    </location>
    <ligand>
        <name>AMP</name>
        <dbReference type="ChEBI" id="CHEBI:456215"/>
    </ligand>
</feature>
<feature type="binding site" evidence="5">
    <location>
        <position position="824"/>
    </location>
    <ligand>
        <name>NADP(+)</name>
        <dbReference type="ChEBI" id="CHEBI:58349"/>
    </ligand>
</feature>
<feature type="binding site" evidence="5">
    <location>
        <position position="956"/>
    </location>
    <ligand>
        <name>NADP(+)</name>
        <dbReference type="ChEBI" id="CHEBI:58349"/>
    </ligand>
</feature>
<dbReference type="GO" id="GO:0050661">
    <property type="term" value="F:NADP binding"/>
    <property type="evidence" value="ECO:0007669"/>
    <property type="project" value="UniProtKB-UniRule"/>
</dbReference>
<keyword evidence="3 5" id="KW-0547">Nucleotide-binding</keyword>
<feature type="binding site" evidence="5">
    <location>
        <position position="983"/>
    </location>
    <ligand>
        <name>NADP(+)</name>
        <dbReference type="ChEBI" id="CHEBI:58349"/>
    </ligand>
</feature>
<dbReference type="InterPro" id="IPR036736">
    <property type="entry name" value="ACP-like_sf"/>
</dbReference>
<evidence type="ECO:0000313" key="8">
    <source>
        <dbReference type="Proteomes" id="UP000179734"/>
    </source>
</evidence>
<dbReference type="NCBIfam" id="NF041592">
    <property type="entry name" value="carboxyl_red"/>
    <property type="match status" value="1"/>
</dbReference>
<dbReference type="PANTHER" id="PTHR43272:SF33">
    <property type="entry name" value="AMP-BINDING DOMAIN-CONTAINING PROTEIN-RELATED"/>
    <property type="match status" value="1"/>
</dbReference>
<feature type="binding site" evidence="5">
    <location>
        <position position="302"/>
    </location>
    <ligand>
        <name>AMP</name>
        <dbReference type="ChEBI" id="CHEBI:456215"/>
    </ligand>
</feature>
<dbReference type="InterPro" id="IPR042099">
    <property type="entry name" value="ANL_N_sf"/>
</dbReference>
<feature type="binding site" evidence="5">
    <location>
        <position position="518"/>
    </location>
    <ligand>
        <name>AMP</name>
        <dbReference type="ChEBI" id="CHEBI:456215"/>
    </ligand>
</feature>
<evidence type="ECO:0000313" key="7">
    <source>
        <dbReference type="EMBL" id="OHV05674.1"/>
    </source>
</evidence>
<feature type="binding site" evidence="5">
    <location>
        <begin position="787"/>
        <end position="790"/>
    </location>
    <ligand>
        <name>NADP(+)</name>
        <dbReference type="ChEBI" id="CHEBI:58349"/>
    </ligand>
</feature>
<dbReference type="Gene3D" id="3.40.50.12780">
    <property type="entry name" value="N-terminal domain of ligase-like"/>
    <property type="match status" value="1"/>
</dbReference>
<keyword evidence="5" id="KW-0560">Oxidoreductase</keyword>
<dbReference type="HAMAP" id="MF_02247">
    <property type="entry name" value="Carbox_acid_reduct"/>
    <property type="match status" value="1"/>
</dbReference>
<keyword evidence="8" id="KW-1185">Reference proteome</keyword>
<keyword evidence="2 5" id="KW-0597">Phosphoprotein</keyword>
<dbReference type="SMART" id="SM00823">
    <property type="entry name" value="PKS_PP"/>
    <property type="match status" value="1"/>
</dbReference>
<keyword evidence="5" id="KW-0521">NADP</keyword>
<dbReference type="RefSeq" id="WP_071022555.1">
    <property type="nucleotide sequence ID" value="NZ_MLQM01000014.1"/>
</dbReference>
<comment type="function">
    <text evidence="5">Catalyzes the ATP- and NADPH-dependent reduction of carboxylic acids to the corresponding aldehydes.</text>
</comment>
<comment type="domain">
    <text evidence="5">The N-terminal domain likely catalyzes substrate activation by formation of an initial acyl-AMP intermediate, the central region contains the phosphopantetheine attachment site, and the C-terminal domain catalyzes the reduction by NADPH of the intermediate thioester formed from the attack of the phosphopantetheine thiol at the carbonyl carbon of acyl-AMP.</text>
</comment>
<evidence type="ECO:0000256" key="4">
    <source>
        <dbReference type="ARBA" id="ARBA00022840"/>
    </source>
</evidence>
<comment type="catalytic activity">
    <reaction evidence="5">
        <text>a carboxylate + ATP + NADPH + H(+) = an aldehyde + AMP + diphosphate + NADP(+)</text>
        <dbReference type="Rhea" id="RHEA:50916"/>
        <dbReference type="ChEBI" id="CHEBI:15378"/>
        <dbReference type="ChEBI" id="CHEBI:17478"/>
        <dbReference type="ChEBI" id="CHEBI:29067"/>
        <dbReference type="ChEBI" id="CHEBI:30616"/>
        <dbReference type="ChEBI" id="CHEBI:33019"/>
        <dbReference type="ChEBI" id="CHEBI:57783"/>
        <dbReference type="ChEBI" id="CHEBI:58349"/>
        <dbReference type="ChEBI" id="CHEBI:456215"/>
    </reaction>
</comment>
<feature type="binding site" evidence="5">
    <location>
        <position position="397"/>
    </location>
    <ligand>
        <name>AMP</name>
        <dbReference type="ChEBI" id="CHEBI:456215"/>
    </ligand>
</feature>
<feature type="modified residue" description="O-(pantetheine 4'-phosphoryl)serine" evidence="5">
    <location>
        <position position="688"/>
    </location>
</feature>
<evidence type="ECO:0000256" key="3">
    <source>
        <dbReference type="ARBA" id="ARBA00022741"/>
    </source>
</evidence>
<evidence type="ECO:0000256" key="5">
    <source>
        <dbReference type="HAMAP-Rule" id="MF_02247"/>
    </source>
</evidence>
<keyword evidence="1 5" id="KW-0596">Phosphopantetheine</keyword>
<dbReference type="Pfam" id="PF07993">
    <property type="entry name" value="NAD_binding_4"/>
    <property type="match status" value="1"/>
</dbReference>
<feature type="binding site" evidence="5">
    <location>
        <position position="615"/>
    </location>
    <ligand>
        <name>AMP</name>
        <dbReference type="ChEBI" id="CHEBI:456215"/>
    </ligand>
</feature>
<dbReference type="Pfam" id="PF00501">
    <property type="entry name" value="AMP-binding"/>
    <property type="match status" value="1"/>
</dbReference>
<dbReference type="InterPro" id="IPR009081">
    <property type="entry name" value="PP-bd_ACP"/>
</dbReference>
<comment type="similarity">
    <text evidence="5">Belongs to the ATP-dependent AMP-binding enzyme family. Carboxylic acid reductase subfamily.</text>
</comment>
<dbReference type="Gene3D" id="3.40.50.720">
    <property type="entry name" value="NAD(P)-binding Rossmann-like Domain"/>
    <property type="match status" value="1"/>
</dbReference>
<dbReference type="SUPFAM" id="SSF51735">
    <property type="entry name" value="NAD(P)-binding Rossmann-fold domains"/>
    <property type="match status" value="1"/>
</dbReference>
<dbReference type="EC" id="1.2.1.-" evidence="5"/>
<dbReference type="GO" id="GO:0016620">
    <property type="term" value="F:oxidoreductase activity, acting on the aldehyde or oxo group of donors, NAD or NADP as acceptor"/>
    <property type="evidence" value="ECO:0007669"/>
    <property type="project" value="UniProtKB-UniRule"/>
</dbReference>
<dbReference type="NCBIfam" id="TIGR01746">
    <property type="entry name" value="Thioester-redct"/>
    <property type="match status" value="1"/>
</dbReference>
<feature type="binding site" evidence="5">
    <location>
        <begin position="418"/>
        <end position="419"/>
    </location>
    <ligand>
        <name>AMP</name>
        <dbReference type="ChEBI" id="CHEBI:456215"/>
    </ligand>
</feature>
<feature type="binding site" evidence="5">
    <location>
        <position position="497"/>
    </location>
    <ligand>
        <name>AMP</name>
        <dbReference type="ChEBI" id="CHEBI:456215"/>
    </ligand>
</feature>
<evidence type="ECO:0000256" key="2">
    <source>
        <dbReference type="ARBA" id="ARBA00022553"/>
    </source>
</evidence>